<reference evidence="3 4" key="1">
    <citation type="submission" date="2019-10" db="EMBL/GenBank/DDBJ databases">
        <authorList>
            <person name="Karimi E."/>
        </authorList>
    </citation>
    <scope>NUCLEOTIDE SEQUENCE [LARGE SCALE GENOMIC DNA]</scope>
    <source>
        <strain evidence="3">Exiguobacterium sp. 9Y</strain>
    </source>
</reference>
<evidence type="ECO:0000256" key="2">
    <source>
        <dbReference type="SAM" id="SignalP"/>
    </source>
</evidence>
<feature type="signal peptide" evidence="2">
    <location>
        <begin position="1"/>
        <end position="24"/>
    </location>
</feature>
<keyword evidence="1" id="KW-0812">Transmembrane</keyword>
<dbReference type="AlphaFoldDB" id="A0A653I1I9"/>
<protein>
    <submittedName>
        <fullName evidence="3">Uncharacterized protein</fullName>
    </submittedName>
</protein>
<dbReference type="Proteomes" id="UP000439752">
    <property type="component" value="Unassembled WGS sequence"/>
</dbReference>
<accession>A0A653I1I9</accession>
<dbReference type="RefSeq" id="WP_029331949.1">
    <property type="nucleotide sequence ID" value="NZ_LR732308.1"/>
</dbReference>
<organism evidence="3 4">
    <name type="scientific">Exiguobacterium oxidotolerans</name>
    <dbReference type="NCBI Taxonomy" id="223958"/>
    <lineage>
        <taxon>Bacteria</taxon>
        <taxon>Bacillati</taxon>
        <taxon>Bacillota</taxon>
        <taxon>Bacilli</taxon>
        <taxon>Bacillales</taxon>
        <taxon>Bacillales Family XII. Incertae Sedis</taxon>
        <taxon>Exiguobacterium</taxon>
    </lineage>
</organism>
<dbReference type="EMBL" id="CABWKQ010000001">
    <property type="protein sequence ID" value="VWX32737.1"/>
    <property type="molecule type" value="Genomic_DNA"/>
</dbReference>
<evidence type="ECO:0000256" key="1">
    <source>
        <dbReference type="SAM" id="Phobius"/>
    </source>
</evidence>
<keyword evidence="1" id="KW-0472">Membrane</keyword>
<proteinExistence type="predicted"/>
<feature type="chain" id="PRO_5025038501" evidence="2">
    <location>
        <begin position="25"/>
        <end position="246"/>
    </location>
</feature>
<gene>
    <name evidence="3" type="ORF">EXIGUO9Y_10032</name>
</gene>
<feature type="transmembrane region" description="Helical" evidence="1">
    <location>
        <begin position="218"/>
        <end position="237"/>
    </location>
</feature>
<sequence>MIKRLVLPVVVFFCLLATPLSAFAYSYGDPGKEAFAEAYKQFEEQLDQKDYALAKETIDAYDKEFTLYFPEAKEKIDAALAEEDAENAKQAYRVALRQNIERRLHFADEQFEDFGQAKLLLAKARGTYDVLAPYVKESEDAKTSDALYTAFDDALTALGNPGLFGVGKKASDKETFDQNIALIEDTITPLFVLPGEEKTGLFEEEDSIFGQSFGTDEIWKTIAIGLVIVLIVIVIIGQRKKKRQNH</sequence>
<keyword evidence="4" id="KW-1185">Reference proteome</keyword>
<name>A0A653I1I9_9BACL</name>
<keyword evidence="1" id="KW-1133">Transmembrane helix</keyword>
<keyword evidence="2" id="KW-0732">Signal</keyword>
<evidence type="ECO:0000313" key="4">
    <source>
        <dbReference type="Proteomes" id="UP000439752"/>
    </source>
</evidence>
<evidence type="ECO:0000313" key="3">
    <source>
        <dbReference type="EMBL" id="VWX32737.1"/>
    </source>
</evidence>